<organism evidence="1 2">
    <name type="scientific">Labilithrix luteola</name>
    <dbReference type="NCBI Taxonomy" id="1391654"/>
    <lineage>
        <taxon>Bacteria</taxon>
        <taxon>Pseudomonadati</taxon>
        <taxon>Myxococcota</taxon>
        <taxon>Polyangia</taxon>
        <taxon>Polyangiales</taxon>
        <taxon>Labilitrichaceae</taxon>
        <taxon>Labilithrix</taxon>
    </lineage>
</organism>
<dbReference type="KEGG" id="llu:AKJ09_04966"/>
<proteinExistence type="predicted"/>
<dbReference type="AlphaFoldDB" id="A0A0K1PXR8"/>
<reference evidence="1 2" key="1">
    <citation type="submission" date="2015-08" db="EMBL/GenBank/DDBJ databases">
        <authorList>
            <person name="Babu N.S."/>
            <person name="Beckwith C.J."/>
            <person name="Beseler K.G."/>
            <person name="Brison A."/>
            <person name="Carone J.V."/>
            <person name="Caskin T.P."/>
            <person name="Diamond M."/>
            <person name="Durham M.E."/>
            <person name="Foxe J.M."/>
            <person name="Go M."/>
            <person name="Henderson B.A."/>
            <person name="Jones I.B."/>
            <person name="McGettigan J.A."/>
            <person name="Micheletti S.J."/>
            <person name="Nasrallah M.E."/>
            <person name="Ortiz D."/>
            <person name="Piller C.R."/>
            <person name="Privatt S.R."/>
            <person name="Schneider S.L."/>
            <person name="Sharp S."/>
            <person name="Smith T.C."/>
            <person name="Stanton J.D."/>
            <person name="Ullery H.E."/>
            <person name="Wilson R.J."/>
            <person name="Serrano M.G."/>
            <person name="Buck G."/>
            <person name="Lee V."/>
            <person name="Wang Y."/>
            <person name="Carvalho R."/>
            <person name="Voegtly L."/>
            <person name="Shi R."/>
            <person name="Duckworth R."/>
            <person name="Johnson A."/>
            <person name="Loviza R."/>
            <person name="Walstead R."/>
            <person name="Shah Z."/>
            <person name="Kiflezghi M."/>
            <person name="Wade K."/>
            <person name="Ball S.L."/>
            <person name="Bradley K.W."/>
            <person name="Asai D.J."/>
            <person name="Bowman C.A."/>
            <person name="Russell D.A."/>
            <person name="Pope W.H."/>
            <person name="Jacobs-Sera D."/>
            <person name="Hendrix R.W."/>
            <person name="Hatfull G.F."/>
        </authorList>
    </citation>
    <scope>NUCLEOTIDE SEQUENCE [LARGE SCALE GENOMIC DNA]</scope>
    <source>
        <strain evidence="1 2">DSM 27648</strain>
    </source>
</reference>
<protein>
    <submittedName>
        <fullName evidence="1">Uncharacterized protein</fullName>
    </submittedName>
</protein>
<accession>A0A0K1PXR8</accession>
<evidence type="ECO:0000313" key="1">
    <source>
        <dbReference type="EMBL" id="AKU98302.1"/>
    </source>
</evidence>
<gene>
    <name evidence="1" type="ORF">AKJ09_04966</name>
</gene>
<name>A0A0K1PXR8_9BACT</name>
<dbReference type="Proteomes" id="UP000064967">
    <property type="component" value="Chromosome"/>
</dbReference>
<dbReference type="EMBL" id="CP012333">
    <property type="protein sequence ID" value="AKU98302.1"/>
    <property type="molecule type" value="Genomic_DNA"/>
</dbReference>
<evidence type="ECO:0000313" key="2">
    <source>
        <dbReference type="Proteomes" id="UP000064967"/>
    </source>
</evidence>
<sequence>MTKTFHFDLAPLVAGLADHPKRTAPIESFVSISAASSRHVGDQLPERQPPPRAW</sequence>
<keyword evidence="2" id="KW-1185">Reference proteome</keyword>